<dbReference type="SUPFAM" id="SSF54631">
    <property type="entry name" value="CBS-domain pair"/>
    <property type="match status" value="1"/>
</dbReference>
<evidence type="ECO:0000256" key="4">
    <source>
        <dbReference type="ARBA" id="ARBA00022989"/>
    </source>
</evidence>
<dbReference type="InterPro" id="IPR002550">
    <property type="entry name" value="CNNM"/>
</dbReference>
<feature type="transmembrane region" description="Helical" evidence="9">
    <location>
        <begin position="91"/>
        <end position="111"/>
    </location>
</feature>
<dbReference type="PROSITE" id="PS51371">
    <property type="entry name" value="CBS"/>
    <property type="match status" value="1"/>
</dbReference>
<evidence type="ECO:0000256" key="8">
    <source>
        <dbReference type="PROSITE-ProRule" id="PRU01193"/>
    </source>
</evidence>
<evidence type="ECO:0000256" key="3">
    <source>
        <dbReference type="ARBA" id="ARBA00022737"/>
    </source>
</evidence>
<dbReference type="PANTHER" id="PTHR22777:SF17">
    <property type="entry name" value="UPF0053 PROTEIN SLL0260"/>
    <property type="match status" value="1"/>
</dbReference>
<feature type="transmembrane region" description="Helical" evidence="9">
    <location>
        <begin position="6"/>
        <end position="25"/>
    </location>
</feature>
<evidence type="ECO:0000259" key="10">
    <source>
        <dbReference type="PROSITE" id="PS51371"/>
    </source>
</evidence>
<dbReference type="PANTHER" id="PTHR22777">
    <property type="entry name" value="HEMOLYSIN-RELATED"/>
    <property type="match status" value="1"/>
</dbReference>
<gene>
    <name evidence="12" type="ORF">ACERK3_13490</name>
</gene>
<evidence type="ECO:0000256" key="6">
    <source>
        <dbReference type="ARBA" id="ARBA00023136"/>
    </source>
</evidence>
<evidence type="ECO:0000256" key="5">
    <source>
        <dbReference type="ARBA" id="ARBA00023122"/>
    </source>
</evidence>
<comment type="subcellular location">
    <subcellularLocation>
        <location evidence="1">Membrane</location>
        <topology evidence="1">Multi-pass membrane protein</topology>
    </subcellularLocation>
</comment>
<evidence type="ECO:0000313" key="13">
    <source>
        <dbReference type="Proteomes" id="UP001575105"/>
    </source>
</evidence>
<comment type="caution">
    <text evidence="12">The sequence shown here is derived from an EMBL/GenBank/DDBJ whole genome shotgun (WGS) entry which is preliminary data.</text>
</comment>
<dbReference type="Proteomes" id="UP001575105">
    <property type="component" value="Unassembled WGS sequence"/>
</dbReference>
<dbReference type="RefSeq" id="WP_425346226.1">
    <property type="nucleotide sequence ID" value="NZ_JBGUBD010000008.1"/>
</dbReference>
<evidence type="ECO:0000256" key="2">
    <source>
        <dbReference type="ARBA" id="ARBA00022692"/>
    </source>
</evidence>
<evidence type="ECO:0000256" key="1">
    <source>
        <dbReference type="ARBA" id="ARBA00004141"/>
    </source>
</evidence>
<keyword evidence="2 8" id="KW-0812">Transmembrane</keyword>
<dbReference type="Pfam" id="PF01595">
    <property type="entry name" value="CNNM"/>
    <property type="match status" value="1"/>
</dbReference>
<keyword evidence="6 8" id="KW-0472">Membrane</keyword>
<evidence type="ECO:0000313" key="12">
    <source>
        <dbReference type="EMBL" id="MFA9479299.1"/>
    </source>
</evidence>
<dbReference type="PROSITE" id="PS51846">
    <property type="entry name" value="CNNM"/>
    <property type="match status" value="1"/>
</dbReference>
<feature type="domain" description="CBS" evidence="10">
    <location>
        <begin position="274"/>
        <end position="330"/>
    </location>
</feature>
<reference evidence="12 13" key="1">
    <citation type="submission" date="2024-08" db="EMBL/GenBank/DDBJ databases">
        <title>Whole-genome sequencing of halo(alkali)philic microorganisms from hypersaline lakes.</title>
        <authorList>
            <person name="Sorokin D.Y."/>
            <person name="Merkel A.Y."/>
            <person name="Messina E."/>
            <person name="Yakimov M."/>
        </authorList>
    </citation>
    <scope>NUCLEOTIDE SEQUENCE [LARGE SCALE GENOMIC DNA]</scope>
    <source>
        <strain evidence="12 13">AB-hyl4</strain>
    </source>
</reference>
<keyword evidence="13" id="KW-1185">Reference proteome</keyword>
<proteinExistence type="predicted"/>
<organism evidence="12 13">
    <name type="scientific">Natronomicrosphaera hydrolytica</name>
    <dbReference type="NCBI Taxonomy" id="3242702"/>
    <lineage>
        <taxon>Bacteria</taxon>
        <taxon>Pseudomonadati</taxon>
        <taxon>Planctomycetota</taxon>
        <taxon>Phycisphaerae</taxon>
        <taxon>Phycisphaerales</taxon>
        <taxon>Phycisphaeraceae</taxon>
        <taxon>Natronomicrosphaera</taxon>
    </lineage>
</organism>
<dbReference type="Gene3D" id="3.10.580.10">
    <property type="entry name" value="CBS-domain"/>
    <property type="match status" value="1"/>
</dbReference>
<evidence type="ECO:0000256" key="7">
    <source>
        <dbReference type="PROSITE-ProRule" id="PRU00703"/>
    </source>
</evidence>
<feature type="transmembrane region" description="Helical" evidence="9">
    <location>
        <begin position="140"/>
        <end position="161"/>
    </location>
</feature>
<sequence length="331" mass="36639">MTGFEFAFWCGIMLVGFAFSALYSGMETGAYSLNRVRLQIYAHQHHRPARLLRRMADDPVRLLTTLLIGNNIANYMGTAGLAVLLEGWGIGQWQAIVLNTIIVTPILFIFGETLPKDLFAAYADRLMYRLAWLLEGSRHLFTWLGLVPLIAVATKLVMVGLGQKAQIQPFHPRRQVQALVREGVGYGLLSDDQSAIAERVLQLATRTVADEMVPWSEVITVNVDDEPAVLWTLADRTSRSRFPVMDGSGNVAGEVAVTEALLHTPEACPAIRELMRTPLLVPAHMPLRRGLAELQHHKAALAIVIDDRQQPVGILTIKDCVETITGELASW</sequence>
<dbReference type="EMBL" id="JBGUBD010000008">
    <property type="protein sequence ID" value="MFA9479299.1"/>
    <property type="molecule type" value="Genomic_DNA"/>
</dbReference>
<evidence type="ECO:0000259" key="11">
    <source>
        <dbReference type="PROSITE" id="PS51846"/>
    </source>
</evidence>
<protein>
    <submittedName>
        <fullName evidence="12">CNNM domain-containing protein</fullName>
    </submittedName>
</protein>
<feature type="transmembrane region" description="Helical" evidence="9">
    <location>
        <begin position="60"/>
        <end position="85"/>
    </location>
</feature>
<dbReference type="InterPro" id="IPR044751">
    <property type="entry name" value="Ion_transp-like_CBS"/>
</dbReference>
<accession>A0ABV4U6T6</accession>
<dbReference type="CDD" id="cd04590">
    <property type="entry name" value="CBS_pair_CorC_HlyC_assoc"/>
    <property type="match status" value="1"/>
</dbReference>
<dbReference type="Pfam" id="PF00571">
    <property type="entry name" value="CBS"/>
    <property type="match status" value="1"/>
</dbReference>
<name>A0ABV4U6T6_9BACT</name>
<evidence type="ECO:0000256" key="9">
    <source>
        <dbReference type="SAM" id="Phobius"/>
    </source>
</evidence>
<feature type="domain" description="CNNM transmembrane" evidence="11">
    <location>
        <begin position="2"/>
        <end position="193"/>
    </location>
</feature>
<dbReference type="InterPro" id="IPR046342">
    <property type="entry name" value="CBS_dom_sf"/>
</dbReference>
<dbReference type="InterPro" id="IPR000644">
    <property type="entry name" value="CBS_dom"/>
</dbReference>
<keyword evidence="3" id="KW-0677">Repeat</keyword>
<keyword evidence="5 7" id="KW-0129">CBS domain</keyword>
<keyword evidence="4 8" id="KW-1133">Transmembrane helix</keyword>